<dbReference type="PANTHER" id="PTHR34615">
    <property type="entry name" value="PX DOMAIN-CONTAINING PROTEIN"/>
    <property type="match status" value="1"/>
</dbReference>
<dbReference type="EMBL" id="CALNXI010000908">
    <property type="protein sequence ID" value="CAH3146288.1"/>
    <property type="molecule type" value="Genomic_DNA"/>
</dbReference>
<comment type="caution">
    <text evidence="4">The sequence shown here is derived from an EMBL/GenBank/DDBJ whole genome shotgun (WGS) entry which is preliminary data.</text>
</comment>
<evidence type="ECO:0000256" key="1">
    <source>
        <dbReference type="ARBA" id="ARBA00001968"/>
    </source>
</evidence>
<gene>
    <name evidence="4" type="ORF">PEVE_00043875</name>
</gene>
<organism evidence="4 5">
    <name type="scientific">Porites evermanni</name>
    <dbReference type="NCBI Taxonomy" id="104178"/>
    <lineage>
        <taxon>Eukaryota</taxon>
        <taxon>Metazoa</taxon>
        <taxon>Cnidaria</taxon>
        <taxon>Anthozoa</taxon>
        <taxon>Hexacorallia</taxon>
        <taxon>Scleractinia</taxon>
        <taxon>Fungiina</taxon>
        <taxon>Poritidae</taxon>
        <taxon>Porites</taxon>
    </lineage>
</organism>
<evidence type="ECO:0000259" key="3">
    <source>
        <dbReference type="Pfam" id="PF13359"/>
    </source>
</evidence>
<feature type="domain" description="DDE Tnp4" evidence="3">
    <location>
        <begin position="175"/>
        <end position="334"/>
    </location>
</feature>
<name>A0ABN8PLI3_9CNID</name>
<protein>
    <recommendedName>
        <fullName evidence="3">DDE Tnp4 domain-containing protein</fullName>
    </recommendedName>
</protein>
<dbReference type="Proteomes" id="UP001159427">
    <property type="component" value="Unassembled WGS sequence"/>
</dbReference>
<evidence type="ECO:0000256" key="2">
    <source>
        <dbReference type="ARBA" id="ARBA00022723"/>
    </source>
</evidence>
<comment type="cofactor">
    <cofactor evidence="1">
        <name>a divalent metal cation</name>
        <dbReference type="ChEBI" id="CHEBI:60240"/>
    </cofactor>
</comment>
<keyword evidence="5" id="KW-1185">Reference proteome</keyword>
<dbReference type="Pfam" id="PF13359">
    <property type="entry name" value="DDE_Tnp_4"/>
    <property type="match status" value="1"/>
</dbReference>
<evidence type="ECO:0000313" key="5">
    <source>
        <dbReference type="Proteomes" id="UP001159427"/>
    </source>
</evidence>
<reference evidence="4 5" key="1">
    <citation type="submission" date="2022-05" db="EMBL/GenBank/DDBJ databases">
        <authorList>
            <consortium name="Genoscope - CEA"/>
            <person name="William W."/>
        </authorList>
    </citation>
    <scope>NUCLEOTIDE SEQUENCE [LARGE SCALE GENOMIC DNA]</scope>
</reference>
<evidence type="ECO:0000313" key="4">
    <source>
        <dbReference type="EMBL" id="CAH3146288.1"/>
    </source>
</evidence>
<dbReference type="PANTHER" id="PTHR34615:SF1">
    <property type="entry name" value="PX DOMAIN-CONTAINING PROTEIN"/>
    <property type="match status" value="1"/>
</dbReference>
<accession>A0ABN8PLI3</accession>
<feature type="non-terminal residue" evidence="4">
    <location>
        <position position="348"/>
    </location>
</feature>
<keyword evidence="2" id="KW-0479">Metal-binding</keyword>
<dbReference type="InterPro" id="IPR027806">
    <property type="entry name" value="HARBI1_dom"/>
</dbReference>
<sequence length="348" mass="39607">MATFRDARDALMLANNMTLIDNEELLLLYDLNSSKNLDLPYWRYDKFDLDTLTDAECKSEFRFLKHDIYTLLEVLNPLEKIFSENRFYVYSDEALCMLLRRFAYPCRYEDLVPRFGRAVPQISMVVNEMISLIFARHGHLLTDLNQPWLSPANLVTFADAVYQKGAALENCWGFVDGTVRPVLTTRPGVHQRVLYNGHKRVHSIKFQSVVAANGLIANLYGPVEGRRHDSGMLAMSGLLPMLEVHSISPNGQPLCIYGDPAYPLRVHLQGSFKGATLTPQQEAFNQSMSKVRISVDWVFGDIVEYFAFLDFKKDLKVWLSAIGIMYTVCALLRNAHSCIYGSSTSTFF</sequence>
<proteinExistence type="predicted"/>